<sequence length="110" mass="11795">MLTLALALALSVQDAHAGRHDHHAMGAESAARSTVVADVRTVDEDARTALLRHEAMEELSMPSMVMEFEVAEPVDFTLFRPGAALIVTVENRGGVLTVVEARPEDAHAGH</sequence>
<gene>
    <name evidence="1" type="ORF">E5163_14390</name>
</gene>
<proteinExistence type="predicted"/>
<name>A0A4S2GXN5_9PROT</name>
<protein>
    <submittedName>
        <fullName evidence="1">Copper-binding protein</fullName>
    </submittedName>
</protein>
<dbReference type="InterPro" id="IPR042230">
    <property type="entry name" value="CusF_sf"/>
</dbReference>
<evidence type="ECO:0000313" key="2">
    <source>
        <dbReference type="Proteomes" id="UP000308054"/>
    </source>
</evidence>
<dbReference type="InterPro" id="IPR021647">
    <property type="entry name" value="CusF_Ec"/>
</dbReference>
<dbReference type="EMBL" id="SRXW01000005">
    <property type="protein sequence ID" value="TGY87621.1"/>
    <property type="molecule type" value="Genomic_DNA"/>
</dbReference>
<comment type="caution">
    <text evidence="1">The sequence shown here is derived from an EMBL/GenBank/DDBJ whole genome shotgun (WGS) entry which is preliminary data.</text>
</comment>
<dbReference type="AlphaFoldDB" id="A0A4S2GXN5"/>
<dbReference type="Pfam" id="PF11604">
    <property type="entry name" value="CusF_Ec"/>
    <property type="match status" value="1"/>
</dbReference>
<dbReference type="RefSeq" id="WP_135997223.1">
    <property type="nucleotide sequence ID" value="NZ_CP071057.1"/>
</dbReference>
<dbReference type="Gene3D" id="2.40.50.320">
    <property type="entry name" value="Copper binding periplasmic protein CusF"/>
    <property type="match status" value="1"/>
</dbReference>
<accession>A0A4S2GXN5</accession>
<evidence type="ECO:0000313" key="1">
    <source>
        <dbReference type="EMBL" id="TGY87621.1"/>
    </source>
</evidence>
<reference evidence="1 2" key="1">
    <citation type="journal article" date="2017" name="Int. J. Syst. Evol. Microbiol.">
        <title>Marinicauda algicola sp. nov., isolated from a marine red alga Rhodosorus marinus.</title>
        <authorList>
            <person name="Jeong S.E."/>
            <person name="Jeon S.H."/>
            <person name="Chun B.H."/>
            <person name="Kim D.W."/>
            <person name="Jeon C.O."/>
        </authorList>
    </citation>
    <scope>NUCLEOTIDE SEQUENCE [LARGE SCALE GENOMIC DNA]</scope>
    <source>
        <strain evidence="1 2">JCM 31718</strain>
    </source>
</reference>
<keyword evidence="2" id="KW-1185">Reference proteome</keyword>
<dbReference type="OrthoDB" id="9816061at2"/>
<dbReference type="Proteomes" id="UP000308054">
    <property type="component" value="Unassembled WGS sequence"/>
</dbReference>
<organism evidence="1 2">
    <name type="scientific">Marinicauda algicola</name>
    <dbReference type="NCBI Taxonomy" id="2029849"/>
    <lineage>
        <taxon>Bacteria</taxon>
        <taxon>Pseudomonadati</taxon>
        <taxon>Pseudomonadota</taxon>
        <taxon>Alphaproteobacteria</taxon>
        <taxon>Maricaulales</taxon>
        <taxon>Maricaulaceae</taxon>
        <taxon>Marinicauda</taxon>
    </lineage>
</organism>